<protein>
    <submittedName>
        <fullName evidence="1">Uncharacterized protein</fullName>
    </submittedName>
</protein>
<dbReference type="RefSeq" id="WP_278336928.1">
    <property type="nucleotide sequence ID" value="NZ_FQXM01000011.1"/>
</dbReference>
<evidence type="ECO:0000313" key="1">
    <source>
        <dbReference type="EMBL" id="SHH74188.1"/>
    </source>
</evidence>
<gene>
    <name evidence="1" type="ORF">SAMN02745207_02284</name>
</gene>
<dbReference type="Proteomes" id="UP000184447">
    <property type="component" value="Unassembled WGS sequence"/>
</dbReference>
<name>A0A1M5VGB0_9CLOT</name>
<proteinExistence type="predicted"/>
<dbReference type="STRING" id="1121316.SAMN02745207_02284"/>
<accession>A0A1M5VGB0</accession>
<dbReference type="EMBL" id="FQXM01000011">
    <property type="protein sequence ID" value="SHH74188.1"/>
    <property type="molecule type" value="Genomic_DNA"/>
</dbReference>
<organism evidence="1 2">
    <name type="scientific">Clostridium grantii DSM 8605</name>
    <dbReference type="NCBI Taxonomy" id="1121316"/>
    <lineage>
        <taxon>Bacteria</taxon>
        <taxon>Bacillati</taxon>
        <taxon>Bacillota</taxon>
        <taxon>Clostridia</taxon>
        <taxon>Eubacteriales</taxon>
        <taxon>Clostridiaceae</taxon>
        <taxon>Clostridium</taxon>
    </lineage>
</organism>
<keyword evidence="2" id="KW-1185">Reference proteome</keyword>
<sequence length="44" mass="4833">MNEETLMIEDFSIEEIEDVEALSETSKYYVLGAGAFVLVGICAC</sequence>
<dbReference type="AlphaFoldDB" id="A0A1M5VGB0"/>
<evidence type="ECO:0000313" key="2">
    <source>
        <dbReference type="Proteomes" id="UP000184447"/>
    </source>
</evidence>
<reference evidence="1 2" key="1">
    <citation type="submission" date="2016-11" db="EMBL/GenBank/DDBJ databases">
        <authorList>
            <person name="Jaros S."/>
            <person name="Januszkiewicz K."/>
            <person name="Wedrychowicz H."/>
        </authorList>
    </citation>
    <scope>NUCLEOTIDE SEQUENCE [LARGE SCALE GENOMIC DNA]</scope>
    <source>
        <strain evidence="1 2">DSM 8605</strain>
    </source>
</reference>